<reference evidence="3" key="1">
    <citation type="submission" date="2022-07" db="EMBL/GenBank/DDBJ databases">
        <title>Phylogenomic reconstructions and comparative analyses of Kickxellomycotina fungi.</title>
        <authorList>
            <person name="Reynolds N.K."/>
            <person name="Stajich J.E."/>
            <person name="Barry K."/>
            <person name="Grigoriev I.V."/>
            <person name="Crous P."/>
            <person name="Smith M.E."/>
        </authorList>
    </citation>
    <scope>NUCLEOTIDE SEQUENCE</scope>
    <source>
        <strain evidence="3">CBS 109367</strain>
    </source>
</reference>
<gene>
    <name evidence="3" type="ORF">IWW39_004219</name>
</gene>
<keyword evidence="2" id="KW-0732">Signal</keyword>
<protein>
    <recommendedName>
        <fullName evidence="5">Methyl-accepting transducer domain-containing protein</fullName>
    </recommendedName>
</protein>
<proteinExistence type="predicted"/>
<dbReference type="PANTHER" id="PTHR47372:SF11">
    <property type="entry name" value="RE19971P"/>
    <property type="match status" value="1"/>
</dbReference>
<feature type="signal peptide" evidence="2">
    <location>
        <begin position="1"/>
        <end position="15"/>
    </location>
</feature>
<feature type="compositionally biased region" description="Low complexity" evidence="1">
    <location>
        <begin position="486"/>
        <end position="496"/>
    </location>
</feature>
<dbReference type="AlphaFoldDB" id="A0A9W8L3J1"/>
<evidence type="ECO:0000256" key="1">
    <source>
        <dbReference type="SAM" id="MobiDB-lite"/>
    </source>
</evidence>
<dbReference type="OrthoDB" id="20872at2759"/>
<feature type="compositionally biased region" description="Basic and acidic residues" evidence="1">
    <location>
        <begin position="453"/>
        <end position="468"/>
    </location>
</feature>
<evidence type="ECO:0008006" key="5">
    <source>
        <dbReference type="Google" id="ProtNLM"/>
    </source>
</evidence>
<feature type="region of interest" description="Disordered" evidence="1">
    <location>
        <begin position="95"/>
        <end position="151"/>
    </location>
</feature>
<feature type="compositionally biased region" description="Basic and acidic residues" evidence="1">
    <location>
        <begin position="416"/>
        <end position="428"/>
    </location>
</feature>
<feature type="compositionally biased region" description="Basic and acidic residues" evidence="1">
    <location>
        <begin position="663"/>
        <end position="675"/>
    </location>
</feature>
<feature type="region of interest" description="Disordered" evidence="1">
    <location>
        <begin position="713"/>
        <end position="773"/>
    </location>
</feature>
<feature type="compositionally biased region" description="Low complexity" evidence="1">
    <location>
        <begin position="107"/>
        <end position="120"/>
    </location>
</feature>
<evidence type="ECO:0000313" key="4">
    <source>
        <dbReference type="Proteomes" id="UP001151516"/>
    </source>
</evidence>
<dbReference type="EMBL" id="JANBTX010000149">
    <property type="protein sequence ID" value="KAJ2685497.1"/>
    <property type="molecule type" value="Genomic_DNA"/>
</dbReference>
<dbReference type="Gene3D" id="1.20.120.20">
    <property type="entry name" value="Apolipoprotein"/>
    <property type="match status" value="1"/>
</dbReference>
<feature type="compositionally biased region" description="Basic and acidic residues" evidence="1">
    <location>
        <begin position="373"/>
        <end position="388"/>
    </location>
</feature>
<feature type="region of interest" description="Disordered" evidence="1">
    <location>
        <begin position="298"/>
        <end position="496"/>
    </location>
</feature>
<feature type="chain" id="PRO_5040836738" description="Methyl-accepting transducer domain-containing protein" evidence="2">
    <location>
        <begin position="16"/>
        <end position="773"/>
    </location>
</feature>
<feature type="region of interest" description="Disordered" evidence="1">
    <location>
        <begin position="517"/>
        <end position="585"/>
    </location>
</feature>
<comment type="caution">
    <text evidence="3">The sequence shown here is derived from an EMBL/GenBank/DDBJ whole genome shotgun (WGS) entry which is preliminary data.</text>
</comment>
<evidence type="ECO:0000256" key="2">
    <source>
        <dbReference type="SAM" id="SignalP"/>
    </source>
</evidence>
<organism evidence="3 4">
    <name type="scientific">Coemansia spiralis</name>
    <dbReference type="NCBI Taxonomy" id="417178"/>
    <lineage>
        <taxon>Eukaryota</taxon>
        <taxon>Fungi</taxon>
        <taxon>Fungi incertae sedis</taxon>
        <taxon>Zoopagomycota</taxon>
        <taxon>Kickxellomycotina</taxon>
        <taxon>Kickxellomycetes</taxon>
        <taxon>Kickxellales</taxon>
        <taxon>Kickxellaceae</taxon>
        <taxon>Coemansia</taxon>
    </lineage>
</organism>
<accession>A0A9W8L3J1</accession>
<feature type="region of interest" description="Disordered" evidence="1">
    <location>
        <begin position="650"/>
        <end position="676"/>
    </location>
</feature>
<keyword evidence="4" id="KW-1185">Reference proteome</keyword>
<evidence type="ECO:0000313" key="3">
    <source>
        <dbReference type="EMBL" id="KAJ2685497.1"/>
    </source>
</evidence>
<feature type="compositionally biased region" description="Low complexity" evidence="1">
    <location>
        <begin position="561"/>
        <end position="575"/>
    </location>
</feature>
<feature type="compositionally biased region" description="Low complexity" evidence="1">
    <location>
        <begin position="517"/>
        <end position="539"/>
    </location>
</feature>
<dbReference type="PANTHER" id="PTHR47372">
    <property type="entry name" value="DAUER UP-REGULATED-RELATED"/>
    <property type="match status" value="1"/>
</dbReference>
<name>A0A9W8L3J1_9FUNG</name>
<dbReference type="Proteomes" id="UP001151516">
    <property type="component" value="Unassembled WGS sequence"/>
</dbReference>
<feature type="compositionally biased region" description="Basic and acidic residues" evidence="1">
    <location>
        <begin position="742"/>
        <end position="752"/>
    </location>
</feature>
<sequence length="773" mass="83598">MATIPTLIIAPAILAAGITYKYTGSEGPDAGTMRRRRSEMDAIRGRMGGRVIEDVYSARVVGERFEQDFQPRVPTQQRQLANTFIPTSILISGTTLQAQAAGDPPESSSDSNQGSDSLSSRKTLYGMSGGPTELAPDQAGRYPRTTEEIEQTSWLQRAARSITGDLGPIEHQERVASLQHARDTHQSADHGEAGPRYFTRDSVNDARDRFRSMKREVDEDIDQKAAEALRSATQAFDETQGWFWSTKKSVDDAAVSAVDDAKKTANEVADSTKDAADKTRDWFWSTKKGVDEAAASAVDGAKQAAEETQGWFQSKKQEADDAAQSAAQDVRRRASDMTDSARQAAKDAQEATAAAAQDVRRRASDASDSAKQAAEETRGWFWSKKQEADDVAQSAAQDIKRRASDMTDSARQAAEQARDKLASKKQEAEEATAAAAQDVRRRASDASDSAKQAAEETRGWFWSKKQEADDAAQSAAQDIKRRASDASDSAKQAADSTWSWLWWKKKEVDDTAATALDAAKSQAQSARDSAAAKSQQAKEALGDAAETASDWVSVQKESADDAMAAVADSARQSASNARDWAESTRDDISNSIGRADDASRAWLWNAKGQVDQAVADTAGAVRQQAEAASNSAYESADAASRSYWQRGLGSGTNAGWRGPSADSAKEDSQKQRRDSLLSGIDDNAVIHTLDEKFNEARSMLRSTAGEIKTMANDAGSAASETLRTAAEKTLPRPTTDGIIMKEPSDDGHRDDQAQFVEVDSHIPLLSSSPHRRT</sequence>